<feature type="transmembrane region" description="Helical" evidence="1">
    <location>
        <begin position="71"/>
        <end position="94"/>
    </location>
</feature>
<dbReference type="OrthoDB" id="6104850at2"/>
<dbReference type="RefSeq" id="WP_131904469.1">
    <property type="nucleotide sequence ID" value="NZ_BAAAFU010000008.1"/>
</dbReference>
<evidence type="ECO:0000313" key="3">
    <source>
        <dbReference type="Proteomes" id="UP000294887"/>
    </source>
</evidence>
<keyword evidence="3" id="KW-1185">Reference proteome</keyword>
<dbReference type="Proteomes" id="UP000294887">
    <property type="component" value="Unassembled WGS sequence"/>
</dbReference>
<evidence type="ECO:0000256" key="1">
    <source>
        <dbReference type="SAM" id="Phobius"/>
    </source>
</evidence>
<evidence type="ECO:0000313" key="2">
    <source>
        <dbReference type="EMBL" id="TCJ88795.1"/>
    </source>
</evidence>
<sequence length="187" mass="21132">MKIKDTPIDLNKAILQKGPKFRSHTVIFQNNVADLKPTMSSLAFCLVYIVVGLFLLALAAIVYHNKKQLDFTLFLGGVGIAILTFGITLVMPFVKQVTFDKNTGSYKNNIDRKVKLENIISLQILNKMVTSKHGLSYPCYELNMLTKNGRRINVLNHNDIDQLLSDAEKLAEFLSVELIDLRHEIIL</sequence>
<proteinExistence type="predicted"/>
<reference evidence="2 3" key="1">
    <citation type="submission" date="2019-03" db="EMBL/GenBank/DDBJ databases">
        <title>Genomic Encyclopedia of Type Strains, Phase IV (KMG-IV): sequencing the most valuable type-strain genomes for metagenomic binning, comparative biology and taxonomic classification.</title>
        <authorList>
            <person name="Goeker M."/>
        </authorList>
    </citation>
    <scope>NUCLEOTIDE SEQUENCE [LARGE SCALE GENOMIC DNA]</scope>
    <source>
        <strain evidence="2 3">DSM 24830</strain>
    </source>
</reference>
<keyword evidence="1" id="KW-0472">Membrane</keyword>
<gene>
    <name evidence="2" type="ORF">EV695_0654</name>
</gene>
<protein>
    <submittedName>
        <fullName evidence="2">Uncharacterized protein</fullName>
    </submittedName>
</protein>
<accession>A0A4V2P997</accession>
<dbReference type="AlphaFoldDB" id="A0A4V2P997"/>
<keyword evidence="1" id="KW-1133">Transmembrane helix</keyword>
<dbReference type="EMBL" id="SMFQ01000002">
    <property type="protein sequence ID" value="TCJ88795.1"/>
    <property type="molecule type" value="Genomic_DNA"/>
</dbReference>
<feature type="transmembrane region" description="Helical" evidence="1">
    <location>
        <begin position="41"/>
        <end position="64"/>
    </location>
</feature>
<keyword evidence="1" id="KW-0812">Transmembrane</keyword>
<comment type="caution">
    <text evidence="2">The sequence shown here is derived from an EMBL/GenBank/DDBJ whole genome shotgun (WGS) entry which is preliminary data.</text>
</comment>
<organism evidence="2 3">
    <name type="scientific">Cocleimonas flava</name>
    <dbReference type="NCBI Taxonomy" id="634765"/>
    <lineage>
        <taxon>Bacteria</taxon>
        <taxon>Pseudomonadati</taxon>
        <taxon>Pseudomonadota</taxon>
        <taxon>Gammaproteobacteria</taxon>
        <taxon>Thiotrichales</taxon>
        <taxon>Thiotrichaceae</taxon>
        <taxon>Cocleimonas</taxon>
    </lineage>
</organism>
<name>A0A4V2P997_9GAMM</name>